<dbReference type="GO" id="GO:0016791">
    <property type="term" value="F:phosphatase activity"/>
    <property type="evidence" value="ECO:0007669"/>
    <property type="project" value="TreeGrafter"/>
</dbReference>
<evidence type="ECO:0000256" key="3">
    <source>
        <dbReference type="SAM" id="Phobius"/>
    </source>
</evidence>
<evidence type="ECO:0000313" key="7">
    <source>
        <dbReference type="EMBL" id="EAY25713.1"/>
    </source>
</evidence>
<dbReference type="InterPro" id="IPR011622">
    <property type="entry name" value="7TMR_DISM_rcpt_extracell_dom2"/>
</dbReference>
<keyword evidence="3" id="KW-0812">Transmembrane</keyword>
<evidence type="ECO:0000259" key="5">
    <source>
        <dbReference type="Pfam" id="PF07695"/>
    </source>
</evidence>
<protein>
    <submittedName>
        <fullName evidence="7">Stage II sporulation protein E (SpoIIE)</fullName>
    </submittedName>
</protein>
<dbReference type="InterPro" id="IPR001932">
    <property type="entry name" value="PPM-type_phosphatase-like_dom"/>
</dbReference>
<feature type="domain" description="7TM-DISM receptor extracellular" evidence="5">
    <location>
        <begin position="203"/>
        <end position="406"/>
    </location>
</feature>
<feature type="transmembrane region" description="Helical" evidence="3">
    <location>
        <begin position="386"/>
        <end position="405"/>
    </location>
</feature>
<dbReference type="AlphaFoldDB" id="A1ZV57"/>
<feature type="coiled-coil region" evidence="2">
    <location>
        <begin position="408"/>
        <end position="470"/>
    </location>
</feature>
<dbReference type="InterPro" id="IPR011623">
    <property type="entry name" value="7TMR_DISM_rcpt_extracell_dom1"/>
</dbReference>
<feature type="transmembrane region" description="Helical" evidence="3">
    <location>
        <begin position="300"/>
        <end position="321"/>
    </location>
</feature>
<dbReference type="PANTHER" id="PTHR43156">
    <property type="entry name" value="STAGE II SPORULATION PROTEIN E-RELATED"/>
    <property type="match status" value="1"/>
</dbReference>
<evidence type="ECO:0000256" key="2">
    <source>
        <dbReference type="SAM" id="Coils"/>
    </source>
</evidence>
<dbReference type="eggNOG" id="COG2208">
    <property type="taxonomic scope" value="Bacteria"/>
</dbReference>
<dbReference type="Gene3D" id="3.60.40.10">
    <property type="entry name" value="PPM-type phosphatase domain"/>
    <property type="match status" value="1"/>
</dbReference>
<feature type="transmembrane region" description="Helical" evidence="3">
    <location>
        <begin position="232"/>
        <end position="249"/>
    </location>
</feature>
<dbReference type="PANTHER" id="PTHR43156:SF9">
    <property type="entry name" value="HAMP DOMAIN-CONTAINING PROTEIN"/>
    <property type="match status" value="1"/>
</dbReference>
<accession>A1ZV57</accession>
<feature type="domain" description="7TM-DISM receptor extracellular" evidence="6">
    <location>
        <begin position="53"/>
        <end position="181"/>
    </location>
</feature>
<evidence type="ECO:0000313" key="8">
    <source>
        <dbReference type="Proteomes" id="UP000004095"/>
    </source>
</evidence>
<dbReference type="Pfam" id="PF07695">
    <property type="entry name" value="7TMR-DISM_7TM"/>
    <property type="match status" value="1"/>
</dbReference>
<feature type="transmembrane region" description="Helical" evidence="3">
    <location>
        <begin position="208"/>
        <end position="227"/>
    </location>
</feature>
<name>A1ZV57_MICM2</name>
<evidence type="ECO:0000256" key="1">
    <source>
        <dbReference type="ARBA" id="ARBA00022801"/>
    </source>
</evidence>
<dbReference type="Pfam" id="PF07228">
    <property type="entry name" value="SpoIIE"/>
    <property type="match status" value="1"/>
</dbReference>
<comment type="caution">
    <text evidence="7">The sequence shown here is derived from an EMBL/GenBank/DDBJ whole genome shotgun (WGS) entry which is preliminary data.</text>
</comment>
<keyword evidence="3" id="KW-1133">Transmembrane helix</keyword>
<keyword evidence="1" id="KW-0378">Hydrolase</keyword>
<gene>
    <name evidence="7" type="ORF">M23134_04887</name>
</gene>
<keyword evidence="2" id="KW-0175">Coiled coil</keyword>
<sequence>MYLAKLPNRWWLFCALYTCTHLCDWVQAQPATQQPIVYISNDNTTQIEGLNASAQVLTDATNTFTFDQISSKAFQAHFIPYQTFKKNSPKLQKNKTYWAKIAFRNHTTRSHWVLYAGSGAYITLYTQDKGKRYQQKSNGRLVPKSKRDIGSHIVGSNYKFNVLLPQNSTHTLYLKLKGKLYPPRFALKLETPATHLHKKSWLQLIQSFFQGALWIMIIYNLILFAIVKDRTYLYYTAYILTYSVYYLAYYDFFAKQSYLQIYISAVSLPITFISYFLFMQRFVNAQALMPRWTKVIQAWLIGKVVVVVSAITYLYFTANIYKMELVLLLMIFTDLLLMAISLYLLFKSKNTLARYFIIGSFFLMLGWGLSLVSFFKVIQVNFNENYFSQAGLFLELALFSVGLGYRERKNEQDKRIAQEKNARLLKDQNKTLEYKVKERTLEISNKNKALQEKQAQIEEKNNQLVENHDLISRTHDLLNKAYKSIQASIQSGLRIQKAVLPFEERMRKALPKHFVFFRPRDVVSGDFYWFEEVRQQQFLVAADCTGHGIPGAFMTMLCTQALNDIIMRRGVYSPERVLNALDQLLPKILKTNQTSVRDGMDIVLCVIDPQARLLCYAGAMNPLLYIQDNEMTVIKGTRYGINGHRKGGERIQFALHTIDISTPTMIYMFSDGIQDQFGGEQGKKFSSKRLRNLLMELHALPIDEQKQQLAQAVDQWQGDLHQIDDMLLIGARLETPHGSKLPSH</sequence>
<feature type="transmembrane region" description="Helical" evidence="3">
    <location>
        <begin position="327"/>
        <end position="346"/>
    </location>
</feature>
<dbReference type="InterPro" id="IPR052016">
    <property type="entry name" value="Bact_Sigma-Reg"/>
</dbReference>
<reference evidence="7 8" key="1">
    <citation type="submission" date="2007-01" db="EMBL/GenBank/DDBJ databases">
        <authorList>
            <person name="Haygood M."/>
            <person name="Podell S."/>
            <person name="Anderson C."/>
            <person name="Hopkinson B."/>
            <person name="Roe K."/>
            <person name="Barbeau K."/>
            <person name="Gaasterland T."/>
            <person name="Ferriera S."/>
            <person name="Johnson J."/>
            <person name="Kravitz S."/>
            <person name="Beeson K."/>
            <person name="Sutton G."/>
            <person name="Rogers Y.-H."/>
            <person name="Friedman R."/>
            <person name="Frazier M."/>
            <person name="Venter J.C."/>
        </authorList>
    </citation>
    <scope>NUCLEOTIDE SEQUENCE [LARGE SCALE GENOMIC DNA]</scope>
    <source>
        <strain evidence="7 8">ATCC 23134</strain>
    </source>
</reference>
<proteinExistence type="predicted"/>
<organism evidence="7 8">
    <name type="scientific">Microscilla marina ATCC 23134</name>
    <dbReference type="NCBI Taxonomy" id="313606"/>
    <lineage>
        <taxon>Bacteria</taxon>
        <taxon>Pseudomonadati</taxon>
        <taxon>Bacteroidota</taxon>
        <taxon>Cytophagia</taxon>
        <taxon>Cytophagales</taxon>
        <taxon>Microscillaceae</taxon>
        <taxon>Microscilla</taxon>
    </lineage>
</organism>
<keyword evidence="8" id="KW-1185">Reference proteome</keyword>
<dbReference type="EMBL" id="AAWS01000044">
    <property type="protein sequence ID" value="EAY25713.1"/>
    <property type="molecule type" value="Genomic_DNA"/>
</dbReference>
<feature type="transmembrane region" description="Helical" evidence="3">
    <location>
        <begin position="353"/>
        <end position="374"/>
    </location>
</feature>
<dbReference type="Gene3D" id="2.60.40.2380">
    <property type="match status" value="1"/>
</dbReference>
<dbReference type="Proteomes" id="UP000004095">
    <property type="component" value="Unassembled WGS sequence"/>
</dbReference>
<dbReference type="Pfam" id="PF07696">
    <property type="entry name" value="7TMR-DISMED2"/>
    <property type="match status" value="1"/>
</dbReference>
<evidence type="ECO:0000259" key="4">
    <source>
        <dbReference type="Pfam" id="PF07228"/>
    </source>
</evidence>
<evidence type="ECO:0000259" key="6">
    <source>
        <dbReference type="Pfam" id="PF07696"/>
    </source>
</evidence>
<dbReference type="InterPro" id="IPR036457">
    <property type="entry name" value="PPM-type-like_dom_sf"/>
</dbReference>
<feature type="transmembrane region" description="Helical" evidence="3">
    <location>
        <begin position="261"/>
        <end position="279"/>
    </location>
</feature>
<keyword evidence="3" id="KW-0472">Membrane</keyword>
<feature type="domain" description="PPM-type phosphatase" evidence="4">
    <location>
        <begin position="538"/>
        <end position="733"/>
    </location>
</feature>